<dbReference type="GO" id="GO:0005737">
    <property type="term" value="C:cytoplasm"/>
    <property type="evidence" value="ECO:0007669"/>
    <property type="project" value="UniProtKB-SubCell"/>
</dbReference>
<comment type="subunit">
    <text evidence="1">Homodimer; the beta-strands of each monomer intercalate to form a hydrophobic core, while the alpha-helices form wings that extend away from the core.</text>
</comment>
<keyword evidence="1" id="KW-0678">Repressor</keyword>
<evidence type="ECO:0000313" key="2">
    <source>
        <dbReference type="EMBL" id="TWT90066.1"/>
    </source>
</evidence>
<comment type="subcellular location">
    <subcellularLocation>
        <location evidence="1">Cytoplasm</location>
    </subcellularLocation>
</comment>
<dbReference type="GO" id="GO:0048027">
    <property type="term" value="F:mRNA 5'-UTR binding"/>
    <property type="evidence" value="ECO:0007669"/>
    <property type="project" value="UniProtKB-UniRule"/>
</dbReference>
<dbReference type="Gene3D" id="2.60.40.4380">
    <property type="entry name" value="Translational regulator CsrA"/>
    <property type="match status" value="1"/>
</dbReference>
<dbReference type="SUPFAM" id="SSF117130">
    <property type="entry name" value="CsrA-like"/>
    <property type="match status" value="1"/>
</dbReference>
<dbReference type="Pfam" id="PF02599">
    <property type="entry name" value="CsrA"/>
    <property type="match status" value="1"/>
</dbReference>
<comment type="function">
    <text evidence="1">A translational regulator that binds mRNA to regulate translation initiation and/or mRNA stability. Usually binds in the 5'-UTR at or near the Shine-Dalgarno sequence preventing ribosome-binding, thus repressing translation. Its main target seems to be the major flagellin gene, while its function is anatagonized by FliW.</text>
</comment>
<dbReference type="GO" id="GO:0044781">
    <property type="term" value="P:bacterial-type flagellum organization"/>
    <property type="evidence" value="ECO:0007669"/>
    <property type="project" value="UniProtKB-KW"/>
</dbReference>
<dbReference type="InterPro" id="IPR003751">
    <property type="entry name" value="CsrA"/>
</dbReference>
<comment type="caution">
    <text evidence="2">The sequence shown here is derived from an EMBL/GenBank/DDBJ whole genome shotgun (WGS) entry which is preliminary data.</text>
</comment>
<reference evidence="2 3" key="1">
    <citation type="submission" date="2019-02" db="EMBL/GenBank/DDBJ databases">
        <title>Deep-cultivation of Planctomycetes and their phenomic and genomic characterization uncovers novel biology.</title>
        <authorList>
            <person name="Wiegand S."/>
            <person name="Jogler M."/>
            <person name="Boedeker C."/>
            <person name="Pinto D."/>
            <person name="Vollmers J."/>
            <person name="Rivas-Marin E."/>
            <person name="Kohn T."/>
            <person name="Peeters S.H."/>
            <person name="Heuer A."/>
            <person name="Rast P."/>
            <person name="Oberbeckmann S."/>
            <person name="Bunk B."/>
            <person name="Jeske O."/>
            <person name="Meyerdierks A."/>
            <person name="Storesund J.E."/>
            <person name="Kallscheuer N."/>
            <person name="Luecker S."/>
            <person name="Lage O.M."/>
            <person name="Pohl T."/>
            <person name="Merkel B.J."/>
            <person name="Hornburger P."/>
            <person name="Mueller R.-W."/>
            <person name="Bruemmer F."/>
            <person name="Labrenz M."/>
            <person name="Spormann A.M."/>
            <person name="Op Den Camp H."/>
            <person name="Overmann J."/>
            <person name="Amann R."/>
            <person name="Jetten M.S.M."/>
            <person name="Mascher T."/>
            <person name="Medema M.H."/>
            <person name="Devos D.P."/>
            <person name="Kaster A.-K."/>
            <person name="Ovreas L."/>
            <person name="Rohde M."/>
            <person name="Galperin M.Y."/>
            <person name="Jogler C."/>
        </authorList>
    </citation>
    <scope>NUCLEOTIDE SEQUENCE [LARGE SCALE GENOMIC DNA]</scope>
    <source>
        <strain evidence="2 3">Mal64</strain>
    </source>
</reference>
<keyword evidence="1" id="KW-0810">Translation regulation</keyword>
<dbReference type="Proteomes" id="UP000315440">
    <property type="component" value="Unassembled WGS sequence"/>
</dbReference>
<gene>
    <name evidence="1" type="primary">csrA</name>
    <name evidence="2" type="ORF">Mal64_04490</name>
</gene>
<dbReference type="GO" id="GO:0006109">
    <property type="term" value="P:regulation of carbohydrate metabolic process"/>
    <property type="evidence" value="ECO:0007669"/>
    <property type="project" value="InterPro"/>
</dbReference>
<evidence type="ECO:0000256" key="1">
    <source>
        <dbReference type="HAMAP-Rule" id="MF_00167"/>
    </source>
</evidence>
<dbReference type="OrthoDB" id="289081at2"/>
<proteinExistence type="inferred from homology"/>
<protein>
    <recommendedName>
        <fullName evidence="1">Translational regulator CsrA</fullName>
    </recommendedName>
</protein>
<dbReference type="GO" id="GO:1902208">
    <property type="term" value="P:regulation of bacterial-type flagellum assembly"/>
    <property type="evidence" value="ECO:0007669"/>
    <property type="project" value="UniProtKB-UniRule"/>
</dbReference>
<keyword evidence="1" id="KW-1005">Bacterial flagellum biogenesis</keyword>
<dbReference type="GO" id="GO:0045947">
    <property type="term" value="P:negative regulation of translational initiation"/>
    <property type="evidence" value="ECO:0007669"/>
    <property type="project" value="UniProtKB-UniRule"/>
</dbReference>
<organism evidence="2 3">
    <name type="scientific">Pseudobythopirellula maris</name>
    <dbReference type="NCBI Taxonomy" id="2527991"/>
    <lineage>
        <taxon>Bacteria</taxon>
        <taxon>Pseudomonadati</taxon>
        <taxon>Planctomycetota</taxon>
        <taxon>Planctomycetia</taxon>
        <taxon>Pirellulales</taxon>
        <taxon>Lacipirellulaceae</taxon>
        <taxon>Pseudobythopirellula</taxon>
    </lineage>
</organism>
<sequence>MLVLSRKTGDEIHLPGLGVKIKLVKIRGKVASVGIEAPHDIDILRGELLANQHADVDEPRLLQASA</sequence>
<keyword evidence="1" id="KW-0694">RNA-binding</keyword>
<keyword evidence="1" id="KW-0963">Cytoplasm</keyword>
<accession>A0A5C5ZS67</accession>
<keyword evidence="3" id="KW-1185">Reference proteome</keyword>
<dbReference type="InterPro" id="IPR036107">
    <property type="entry name" value="CsrA_sf"/>
</dbReference>
<comment type="similarity">
    <text evidence="1">Belongs to the CsrA/RsmA family.</text>
</comment>
<dbReference type="EMBL" id="SJPQ01000001">
    <property type="protein sequence ID" value="TWT90066.1"/>
    <property type="molecule type" value="Genomic_DNA"/>
</dbReference>
<dbReference type="HAMAP" id="MF_00167">
    <property type="entry name" value="CsrA"/>
    <property type="match status" value="1"/>
</dbReference>
<evidence type="ECO:0000313" key="3">
    <source>
        <dbReference type="Proteomes" id="UP000315440"/>
    </source>
</evidence>
<name>A0A5C5ZS67_9BACT</name>
<dbReference type="GO" id="GO:0006402">
    <property type="term" value="P:mRNA catabolic process"/>
    <property type="evidence" value="ECO:0007669"/>
    <property type="project" value="InterPro"/>
</dbReference>
<dbReference type="AlphaFoldDB" id="A0A5C5ZS67"/>
<dbReference type="RefSeq" id="WP_146396416.1">
    <property type="nucleotide sequence ID" value="NZ_SJPQ01000001.1"/>
</dbReference>